<dbReference type="PROSITE" id="PS50294">
    <property type="entry name" value="WD_REPEATS_REGION"/>
    <property type="match status" value="2"/>
</dbReference>
<sequence>MAAIENNAHFVWSPRHTNHIKEDHGLPIYCVSFNFHSEACKTVFASCGSNWATIYKCLPGGAVEVLQAYVDEDAQEEFYACKWSVDTATGDPLLLIAGKKGLLKILNCTTQKLEWAAEGHGDAINDISIHPTQPSLVLTASRDSSLRLWNTRTKVCVLIMNGDGGHRNEVLSIDFHPGDGNQFVSAGMDNTVKIWNMEGALEHIESSFHYSADSGNVFATKFLACPRFSSHKVHNNYVDCVRFIGDLILSKSVDERIRLWRPDVSLDEPIDVKGHIHLVQEMELEDCANMWWLRFALDRQCRTLACGTTSGTVLVWDPHTLCRRPKAKLKRGPGSKIQIRQTAVSEADSRAASRGTAPCCLISCRLAASRDKFCNVPAAAEQNLADRRGLYRQSALEEGHKRADAIAAARHAHGLGVAREVVQRADRPGAHPAVPGAQQRQQPWDGRAVASRLPPPALRSF</sequence>
<dbReference type="InterPro" id="IPR001680">
    <property type="entry name" value="WD40_rpt"/>
</dbReference>
<dbReference type="Proteomes" id="UP001491310">
    <property type="component" value="Unassembled WGS sequence"/>
</dbReference>
<comment type="similarity">
    <text evidence="1">Belongs to the WD repeat ESC family.</text>
</comment>
<keyword evidence="9" id="KW-1185">Reference proteome</keyword>
<dbReference type="Pfam" id="PF00400">
    <property type="entry name" value="WD40"/>
    <property type="match status" value="2"/>
</dbReference>
<dbReference type="InterPro" id="IPR036322">
    <property type="entry name" value="WD40_repeat_dom_sf"/>
</dbReference>
<dbReference type="SUPFAM" id="SSF50978">
    <property type="entry name" value="WD40 repeat-like"/>
    <property type="match status" value="1"/>
</dbReference>
<dbReference type="EMBL" id="JALJOT010000009">
    <property type="protein sequence ID" value="KAK9907287.1"/>
    <property type="molecule type" value="Genomic_DNA"/>
</dbReference>
<dbReference type="PROSITE" id="PS00678">
    <property type="entry name" value="WD_REPEATS_1"/>
    <property type="match status" value="1"/>
</dbReference>
<keyword evidence="2 6" id="KW-0853">WD repeat</keyword>
<dbReference type="InterPro" id="IPR051243">
    <property type="entry name" value="PcG_WD-repeat"/>
</dbReference>
<evidence type="ECO:0000256" key="3">
    <source>
        <dbReference type="ARBA" id="ARBA00022737"/>
    </source>
</evidence>
<evidence type="ECO:0000256" key="5">
    <source>
        <dbReference type="ARBA" id="ARBA00023163"/>
    </source>
</evidence>
<evidence type="ECO:0000256" key="6">
    <source>
        <dbReference type="PROSITE-ProRule" id="PRU00221"/>
    </source>
</evidence>
<comment type="caution">
    <text evidence="8">The sequence shown here is derived from an EMBL/GenBank/DDBJ whole genome shotgun (WGS) entry which is preliminary data.</text>
</comment>
<accession>A0ABR2YKM4</accession>
<feature type="repeat" description="WD" evidence="6">
    <location>
        <begin position="117"/>
        <end position="159"/>
    </location>
</feature>
<evidence type="ECO:0000313" key="9">
    <source>
        <dbReference type="Proteomes" id="UP001491310"/>
    </source>
</evidence>
<reference evidence="8 9" key="1">
    <citation type="journal article" date="2024" name="Nat. Commun.">
        <title>Phylogenomics reveals the evolutionary origins of lichenization in chlorophyte algae.</title>
        <authorList>
            <person name="Puginier C."/>
            <person name="Libourel C."/>
            <person name="Otte J."/>
            <person name="Skaloud P."/>
            <person name="Haon M."/>
            <person name="Grisel S."/>
            <person name="Petersen M."/>
            <person name="Berrin J.G."/>
            <person name="Delaux P.M."/>
            <person name="Dal Grande F."/>
            <person name="Keller J."/>
        </authorList>
    </citation>
    <scope>NUCLEOTIDE SEQUENCE [LARGE SCALE GENOMIC DNA]</scope>
    <source>
        <strain evidence="8 9">SAG 216-7</strain>
    </source>
</reference>
<evidence type="ECO:0000256" key="4">
    <source>
        <dbReference type="ARBA" id="ARBA00023015"/>
    </source>
</evidence>
<gene>
    <name evidence="8" type="ORF">WJX75_000704</name>
</gene>
<dbReference type="InterPro" id="IPR015943">
    <property type="entry name" value="WD40/YVTN_repeat-like_dom_sf"/>
</dbReference>
<evidence type="ECO:0000256" key="1">
    <source>
        <dbReference type="ARBA" id="ARBA00008075"/>
    </source>
</evidence>
<dbReference type="PROSITE" id="PS50082">
    <property type="entry name" value="WD_REPEATS_2"/>
    <property type="match status" value="2"/>
</dbReference>
<evidence type="ECO:0000256" key="7">
    <source>
        <dbReference type="SAM" id="MobiDB-lite"/>
    </source>
</evidence>
<proteinExistence type="inferred from homology"/>
<keyword evidence="3" id="KW-0677">Repeat</keyword>
<feature type="repeat" description="WD" evidence="6">
    <location>
        <begin position="163"/>
        <end position="198"/>
    </location>
</feature>
<dbReference type="PRINTS" id="PR00320">
    <property type="entry name" value="GPROTEINBRPT"/>
</dbReference>
<evidence type="ECO:0008006" key="10">
    <source>
        <dbReference type="Google" id="ProtNLM"/>
    </source>
</evidence>
<dbReference type="SMART" id="SM00320">
    <property type="entry name" value="WD40"/>
    <property type="match status" value="5"/>
</dbReference>
<dbReference type="PANTHER" id="PTHR10253">
    <property type="entry name" value="POLYCOMB PROTEIN"/>
    <property type="match status" value="1"/>
</dbReference>
<dbReference type="InterPro" id="IPR019775">
    <property type="entry name" value="WD40_repeat_CS"/>
</dbReference>
<keyword evidence="4" id="KW-0805">Transcription regulation</keyword>
<keyword evidence="5" id="KW-0804">Transcription</keyword>
<dbReference type="InterPro" id="IPR020472">
    <property type="entry name" value="WD40_PAC1"/>
</dbReference>
<evidence type="ECO:0000256" key="2">
    <source>
        <dbReference type="ARBA" id="ARBA00022574"/>
    </source>
</evidence>
<protein>
    <recommendedName>
        <fullName evidence="10">WD40 repeat-like protein</fullName>
    </recommendedName>
</protein>
<evidence type="ECO:0000313" key="8">
    <source>
        <dbReference type="EMBL" id="KAK9907287.1"/>
    </source>
</evidence>
<organism evidence="8 9">
    <name type="scientific">Coccomyxa subellipsoidea</name>
    <dbReference type="NCBI Taxonomy" id="248742"/>
    <lineage>
        <taxon>Eukaryota</taxon>
        <taxon>Viridiplantae</taxon>
        <taxon>Chlorophyta</taxon>
        <taxon>core chlorophytes</taxon>
        <taxon>Trebouxiophyceae</taxon>
        <taxon>Trebouxiophyceae incertae sedis</taxon>
        <taxon>Coccomyxaceae</taxon>
        <taxon>Coccomyxa</taxon>
    </lineage>
</organism>
<name>A0ABR2YKM4_9CHLO</name>
<feature type="region of interest" description="Disordered" evidence="7">
    <location>
        <begin position="427"/>
        <end position="461"/>
    </location>
</feature>
<dbReference type="Gene3D" id="2.130.10.10">
    <property type="entry name" value="YVTN repeat-like/Quinoprotein amine dehydrogenase"/>
    <property type="match status" value="1"/>
</dbReference>